<sequence>MNNKFVIYPLILQKQVIQFSEIFLISFANNAIAAVECQGRNLLIDLKQMEILYAGSKLYPLASPDGLQIFVIDYIRTLLTIDLTFESPKLTYQIYNNKWDTDILYIDSFKEFSIYFMNEITNLEQFRQRRNAMWYQYSVDNNMTSLIRQIDLTAIGKFGRSLYNLKLLQTDIFDLSPDEQEIMIQFTIQKYVKVRFSPYTLFADIYN</sequence>
<protein>
    <submittedName>
        <fullName evidence="1">Hypothetical_protein</fullName>
    </submittedName>
</protein>
<evidence type="ECO:0000313" key="2">
    <source>
        <dbReference type="Proteomes" id="UP001642409"/>
    </source>
</evidence>
<evidence type="ECO:0000313" key="1">
    <source>
        <dbReference type="EMBL" id="CAL6018249.1"/>
    </source>
</evidence>
<dbReference type="EMBL" id="CAXDID020000080">
    <property type="protein sequence ID" value="CAL6018249.1"/>
    <property type="molecule type" value="Genomic_DNA"/>
</dbReference>
<comment type="caution">
    <text evidence="1">The sequence shown here is derived from an EMBL/GenBank/DDBJ whole genome shotgun (WGS) entry which is preliminary data.</text>
</comment>
<dbReference type="Proteomes" id="UP001642409">
    <property type="component" value="Unassembled WGS sequence"/>
</dbReference>
<name>A0ABP1IKR7_9EUKA</name>
<keyword evidence="2" id="KW-1185">Reference proteome</keyword>
<accession>A0ABP1IKR7</accession>
<reference evidence="1 2" key="1">
    <citation type="submission" date="2024-07" db="EMBL/GenBank/DDBJ databases">
        <authorList>
            <person name="Akdeniz Z."/>
        </authorList>
    </citation>
    <scope>NUCLEOTIDE SEQUENCE [LARGE SCALE GENOMIC DNA]</scope>
</reference>
<gene>
    <name evidence="1" type="ORF">HINF_LOCUS26376</name>
</gene>
<organism evidence="1 2">
    <name type="scientific">Hexamita inflata</name>
    <dbReference type="NCBI Taxonomy" id="28002"/>
    <lineage>
        <taxon>Eukaryota</taxon>
        <taxon>Metamonada</taxon>
        <taxon>Diplomonadida</taxon>
        <taxon>Hexamitidae</taxon>
        <taxon>Hexamitinae</taxon>
        <taxon>Hexamita</taxon>
    </lineage>
</organism>
<proteinExistence type="predicted"/>